<evidence type="ECO:0000256" key="7">
    <source>
        <dbReference type="ARBA" id="ARBA00024041"/>
    </source>
</evidence>
<dbReference type="OMA" id="WTLTFNT"/>
<keyword evidence="6 8" id="KW-0472">Membrane</keyword>
<comment type="caution">
    <text evidence="9">The sequence shown here is derived from an EMBL/GenBank/DDBJ whole genome shotgun (WGS) entry which is preliminary data.</text>
</comment>
<keyword evidence="4 8" id="KW-0812">Transmembrane</keyword>
<dbReference type="Proteomes" id="UP000283634">
    <property type="component" value="Unassembled WGS sequence"/>
</dbReference>
<dbReference type="OrthoDB" id="5982228at2759"/>
<evidence type="ECO:0000256" key="8">
    <source>
        <dbReference type="SAM" id="Phobius"/>
    </source>
</evidence>
<feature type="transmembrane region" description="Helical" evidence="8">
    <location>
        <begin position="197"/>
        <end position="217"/>
    </location>
</feature>
<keyword evidence="10" id="KW-1185">Reference proteome</keyword>
<evidence type="ECO:0000313" key="9">
    <source>
        <dbReference type="EMBL" id="RNE98133.1"/>
    </source>
</evidence>
<feature type="transmembrane region" description="Helical" evidence="8">
    <location>
        <begin position="464"/>
        <end position="484"/>
    </location>
</feature>
<comment type="similarity">
    <text evidence="7">Belongs to the amino acid-polyamine-organocation (APC) superfamily. Polyamine:cation symporter (PHS) (TC 2.A.3.12) family.</text>
</comment>
<dbReference type="InterPro" id="IPR044566">
    <property type="entry name" value="RMV1-like"/>
</dbReference>
<name>A0A3R7N0T9_TRYRA</name>
<dbReference type="GeneID" id="40332917"/>
<feature type="transmembrane region" description="Helical" evidence="8">
    <location>
        <begin position="89"/>
        <end position="112"/>
    </location>
</feature>
<feature type="transmembrane region" description="Helical" evidence="8">
    <location>
        <begin position="308"/>
        <end position="337"/>
    </location>
</feature>
<dbReference type="Gene3D" id="1.20.1740.10">
    <property type="entry name" value="Amino acid/polyamine transporter I"/>
    <property type="match status" value="1"/>
</dbReference>
<dbReference type="GO" id="GO:0005886">
    <property type="term" value="C:plasma membrane"/>
    <property type="evidence" value="ECO:0007669"/>
    <property type="project" value="UniProtKB-SubCell"/>
</dbReference>
<feature type="transmembrane region" description="Helical" evidence="8">
    <location>
        <begin position="403"/>
        <end position="419"/>
    </location>
</feature>
<dbReference type="PANTHER" id="PTHR45826:SF2">
    <property type="entry name" value="AMINO ACID TRANSPORTER"/>
    <property type="match status" value="1"/>
</dbReference>
<evidence type="ECO:0000256" key="6">
    <source>
        <dbReference type="ARBA" id="ARBA00023136"/>
    </source>
</evidence>
<keyword evidence="5 8" id="KW-1133">Transmembrane helix</keyword>
<dbReference type="EMBL" id="MKGL01000490">
    <property type="protein sequence ID" value="RNE98133.1"/>
    <property type="molecule type" value="Genomic_DNA"/>
</dbReference>
<gene>
    <name evidence="9" type="ORF">TraAM80_08984</name>
</gene>
<feature type="transmembrane region" description="Helical" evidence="8">
    <location>
        <begin position="371"/>
        <end position="391"/>
    </location>
</feature>
<dbReference type="InterPro" id="IPR002293">
    <property type="entry name" value="AA/rel_permease1"/>
</dbReference>
<feature type="transmembrane region" description="Helical" evidence="8">
    <location>
        <begin position="268"/>
        <end position="288"/>
    </location>
</feature>
<keyword evidence="2" id="KW-0813">Transport</keyword>
<feature type="transmembrane region" description="Helical" evidence="8">
    <location>
        <begin position="439"/>
        <end position="458"/>
    </location>
</feature>
<evidence type="ECO:0000256" key="3">
    <source>
        <dbReference type="ARBA" id="ARBA00022475"/>
    </source>
</evidence>
<dbReference type="Pfam" id="PF13520">
    <property type="entry name" value="AA_permease_2"/>
    <property type="match status" value="1"/>
</dbReference>
<evidence type="ECO:0000256" key="4">
    <source>
        <dbReference type="ARBA" id="ARBA00022692"/>
    </source>
</evidence>
<dbReference type="PANTHER" id="PTHR45826">
    <property type="entry name" value="POLYAMINE TRANSPORTER PUT1"/>
    <property type="match status" value="1"/>
</dbReference>
<sequence length="505" mass="55565">MFERQYFEHPRCHVLQRNRGNNEAVAGPPSVSHIGEAVSEQETGLLSDKKGVPKRSVSALMLLGIMYTYTTSGAYAIEETVLGGGPLLTLLAVTLIPILMAFPTAVVVAELATAIPSNAAYLMWINLSFHRVVYFTMVILSLLLMFVDNALYPVLFSDYVCASVPCSTATSRALRAGMLFLTYILNVLGIQAVGTASVVLTVITIIPFLVMFTMYLVNNTFYLNWPAISFIPPEIDWPTFVSTASWNLCGLEQAAAVSEEIKAPHRTIIRALIPLLGLAYFTYIPPILTGASVKKGPPDLPEWTTGYWSIVAAKIGGVPLQVFLVVGSGFSAFALMLSSLCTTTQTIAGVAYTEVFPGPVNRILYTRNERFGTFHWTITINALITGIFSVFFDFGPLVKTDQVLYGIRVVMIFLAFFIMRHRYPQLTRPFRVPLEGYKLGVLLFPTILFVALTVVAATDDLQTIIVNLSVISGTILLSCIYCFFIRKGEFYGRVVTETVEELAEG</sequence>
<evidence type="ECO:0000256" key="1">
    <source>
        <dbReference type="ARBA" id="ARBA00004651"/>
    </source>
</evidence>
<dbReference type="RefSeq" id="XP_029234477.1">
    <property type="nucleotide sequence ID" value="XM_029385696.1"/>
</dbReference>
<feature type="transmembrane region" description="Helical" evidence="8">
    <location>
        <begin position="57"/>
        <end position="77"/>
    </location>
</feature>
<accession>A0A3R7N0T9</accession>
<organism evidence="9 10">
    <name type="scientific">Trypanosoma rangeli</name>
    <dbReference type="NCBI Taxonomy" id="5698"/>
    <lineage>
        <taxon>Eukaryota</taxon>
        <taxon>Discoba</taxon>
        <taxon>Euglenozoa</taxon>
        <taxon>Kinetoplastea</taxon>
        <taxon>Metakinetoplastina</taxon>
        <taxon>Trypanosomatida</taxon>
        <taxon>Trypanosomatidae</taxon>
        <taxon>Trypanosoma</taxon>
        <taxon>Herpetosoma</taxon>
    </lineage>
</organism>
<dbReference type="GO" id="GO:0015203">
    <property type="term" value="F:polyamine transmembrane transporter activity"/>
    <property type="evidence" value="ECO:0007669"/>
    <property type="project" value="UniProtKB-ARBA"/>
</dbReference>
<dbReference type="PIRSF" id="PIRSF006060">
    <property type="entry name" value="AA_transporter"/>
    <property type="match status" value="1"/>
</dbReference>
<evidence type="ECO:0000256" key="2">
    <source>
        <dbReference type="ARBA" id="ARBA00022448"/>
    </source>
</evidence>
<feature type="transmembrane region" description="Helical" evidence="8">
    <location>
        <begin position="132"/>
        <end position="152"/>
    </location>
</feature>
<keyword evidence="3" id="KW-1003">Cell membrane</keyword>
<comment type="subcellular location">
    <subcellularLocation>
        <location evidence="1">Cell membrane</location>
        <topology evidence="1">Multi-pass membrane protein</topology>
    </subcellularLocation>
</comment>
<reference evidence="9 10" key="1">
    <citation type="journal article" date="2018" name="BMC Genomics">
        <title>Genomic comparison of Trypanosoma conorhini and Trypanosoma rangeli to Trypanosoma cruzi strains of high and low virulence.</title>
        <authorList>
            <person name="Bradwell K.R."/>
            <person name="Koparde V.N."/>
            <person name="Matveyev A.V."/>
            <person name="Serrano M.G."/>
            <person name="Alves J.M."/>
            <person name="Parikh H."/>
            <person name="Huang B."/>
            <person name="Lee V."/>
            <person name="Espinosa-Alvarez O."/>
            <person name="Ortiz P.A."/>
            <person name="Costa-Martins A.G."/>
            <person name="Teixeira M.M."/>
            <person name="Buck G.A."/>
        </authorList>
    </citation>
    <scope>NUCLEOTIDE SEQUENCE [LARGE SCALE GENOMIC DNA]</scope>
    <source>
        <strain evidence="9 10">AM80</strain>
    </source>
</reference>
<proteinExistence type="inferred from homology"/>
<dbReference type="VEuPathDB" id="TriTrypDB:TRSC58_03120"/>
<dbReference type="AlphaFoldDB" id="A0A3R7N0T9"/>
<protein>
    <submittedName>
        <fullName evidence="9">Putative amino acid permease/transporter</fullName>
    </submittedName>
</protein>
<evidence type="ECO:0000313" key="10">
    <source>
        <dbReference type="Proteomes" id="UP000283634"/>
    </source>
</evidence>
<evidence type="ECO:0000256" key="5">
    <source>
        <dbReference type="ARBA" id="ARBA00022989"/>
    </source>
</evidence>